<dbReference type="Proteomes" id="UP000573499">
    <property type="component" value="Unassembled WGS sequence"/>
</dbReference>
<dbReference type="RefSeq" id="WP_182157555.1">
    <property type="nucleotide sequence ID" value="NZ_JACEZU010000021.1"/>
</dbReference>
<keyword evidence="2" id="KW-1185">Reference proteome</keyword>
<gene>
    <name evidence="1" type="ORF">H3H39_26755</name>
</gene>
<evidence type="ECO:0000313" key="2">
    <source>
        <dbReference type="Proteomes" id="UP000573499"/>
    </source>
</evidence>
<dbReference type="AlphaFoldDB" id="A0A7W2FFF0"/>
<accession>A0A7W2FFF0</accession>
<sequence length="159" mass="17516">MKIISIRPETADLDADEAEHAFATSGAFQVASERAFQIQIVDEQFFQSARVPAVVCAALSVELGIKARIIADGNRKKYRALKGAAAHHLATIFAMLSSDDQSWFIKGSNLPVDEFNEKLQSVSAAFVDWRYVYEKSERVIDFSFLSKLAILASSLPSDA</sequence>
<comment type="caution">
    <text evidence="1">The sequence shown here is derived from an EMBL/GenBank/DDBJ whole genome shotgun (WGS) entry which is preliminary data.</text>
</comment>
<proteinExistence type="predicted"/>
<evidence type="ECO:0000313" key="1">
    <source>
        <dbReference type="EMBL" id="MBA5690642.1"/>
    </source>
</evidence>
<name>A0A7W2FFF0_9BURK</name>
<dbReference type="EMBL" id="JACEZU010000021">
    <property type="protein sequence ID" value="MBA5690642.1"/>
    <property type="molecule type" value="Genomic_DNA"/>
</dbReference>
<organism evidence="1 2">
    <name type="scientific">Rugamonas apoptosis</name>
    <dbReference type="NCBI Taxonomy" id="2758570"/>
    <lineage>
        <taxon>Bacteria</taxon>
        <taxon>Pseudomonadati</taxon>
        <taxon>Pseudomonadota</taxon>
        <taxon>Betaproteobacteria</taxon>
        <taxon>Burkholderiales</taxon>
        <taxon>Oxalobacteraceae</taxon>
        <taxon>Telluria group</taxon>
        <taxon>Rugamonas</taxon>
    </lineage>
</organism>
<reference evidence="1 2" key="1">
    <citation type="submission" date="2020-07" db="EMBL/GenBank/DDBJ databases">
        <title>Novel species isolated from subtropical streams in China.</title>
        <authorList>
            <person name="Lu H."/>
        </authorList>
    </citation>
    <scope>NUCLEOTIDE SEQUENCE [LARGE SCALE GENOMIC DNA]</scope>
    <source>
        <strain evidence="1 2">LX47W</strain>
    </source>
</reference>
<protein>
    <submittedName>
        <fullName evidence="1">Uncharacterized protein</fullName>
    </submittedName>
</protein>